<dbReference type="Proteomes" id="UP000636264">
    <property type="component" value="Unassembled WGS sequence"/>
</dbReference>
<comment type="caution">
    <text evidence="1">The sequence shown here is derived from an EMBL/GenBank/DDBJ whole genome shotgun (WGS) entry which is preliminary data.</text>
</comment>
<organism evidence="1 2">
    <name type="scientific">Nitratireductor aestuarii</name>
    <dbReference type="NCBI Taxonomy" id="1735103"/>
    <lineage>
        <taxon>Bacteria</taxon>
        <taxon>Pseudomonadati</taxon>
        <taxon>Pseudomonadota</taxon>
        <taxon>Alphaproteobacteria</taxon>
        <taxon>Hyphomicrobiales</taxon>
        <taxon>Phyllobacteriaceae</taxon>
        <taxon>Nitratireductor</taxon>
    </lineage>
</organism>
<protein>
    <submittedName>
        <fullName evidence="1">Uncharacterized protein</fullName>
    </submittedName>
</protein>
<proteinExistence type="predicted"/>
<name>A0A916W4A2_9HYPH</name>
<accession>A0A916W4A2</accession>
<gene>
    <name evidence="1" type="ORF">GCM10011385_17850</name>
</gene>
<keyword evidence="2" id="KW-1185">Reference proteome</keyword>
<dbReference type="AlphaFoldDB" id="A0A916W4A2"/>
<reference evidence="1" key="1">
    <citation type="journal article" date="2014" name="Int. J. Syst. Evol. Microbiol.">
        <title>Complete genome sequence of Corynebacterium casei LMG S-19264T (=DSM 44701T), isolated from a smear-ripened cheese.</title>
        <authorList>
            <consortium name="US DOE Joint Genome Institute (JGI-PGF)"/>
            <person name="Walter F."/>
            <person name="Albersmeier A."/>
            <person name="Kalinowski J."/>
            <person name="Ruckert C."/>
        </authorList>
    </citation>
    <scope>NUCLEOTIDE SEQUENCE</scope>
    <source>
        <strain evidence="1">CGMCC 1.15320</strain>
    </source>
</reference>
<reference evidence="1" key="2">
    <citation type="submission" date="2020-09" db="EMBL/GenBank/DDBJ databases">
        <authorList>
            <person name="Sun Q."/>
            <person name="Zhou Y."/>
        </authorList>
    </citation>
    <scope>NUCLEOTIDE SEQUENCE</scope>
    <source>
        <strain evidence="1">CGMCC 1.15320</strain>
    </source>
</reference>
<evidence type="ECO:0000313" key="2">
    <source>
        <dbReference type="Proteomes" id="UP000636264"/>
    </source>
</evidence>
<dbReference type="RefSeq" id="WP_188720694.1">
    <property type="nucleotide sequence ID" value="NZ_BMIF01000004.1"/>
</dbReference>
<dbReference type="EMBL" id="BMIF01000004">
    <property type="protein sequence ID" value="GGA64508.1"/>
    <property type="molecule type" value="Genomic_DNA"/>
</dbReference>
<evidence type="ECO:0000313" key="1">
    <source>
        <dbReference type="EMBL" id="GGA64508.1"/>
    </source>
</evidence>
<sequence length="93" mass="10225">MLAQSAEELEGRLNAQRQVMALLLAWVRSRGEGYDQLVSLLEELCISDQQEDPGAVPTAAFAIEGARITEIRQILEEAEALAGRLEDLMGRQA</sequence>